<accession>A0A7Z0ECJ1</accession>
<protein>
    <submittedName>
        <fullName evidence="2">Uncharacterized protein</fullName>
    </submittedName>
</protein>
<gene>
    <name evidence="2" type="ORF">HNR05_000949</name>
</gene>
<evidence type="ECO:0000313" key="2">
    <source>
        <dbReference type="EMBL" id="NYJ19158.1"/>
    </source>
</evidence>
<organism evidence="2 3">
    <name type="scientific">Glaciibacter psychrotolerans</name>
    <dbReference type="NCBI Taxonomy" id="670054"/>
    <lineage>
        <taxon>Bacteria</taxon>
        <taxon>Bacillati</taxon>
        <taxon>Actinomycetota</taxon>
        <taxon>Actinomycetes</taxon>
        <taxon>Micrococcales</taxon>
        <taxon>Microbacteriaceae</taxon>
        <taxon>Glaciibacter</taxon>
    </lineage>
</organism>
<feature type="transmembrane region" description="Helical" evidence="1">
    <location>
        <begin position="7"/>
        <end position="28"/>
    </location>
</feature>
<keyword evidence="3" id="KW-1185">Reference proteome</keyword>
<comment type="caution">
    <text evidence="2">The sequence shown here is derived from an EMBL/GenBank/DDBJ whole genome shotgun (WGS) entry which is preliminary data.</text>
</comment>
<dbReference type="EMBL" id="JACCFM010000001">
    <property type="protein sequence ID" value="NYJ19158.1"/>
    <property type="molecule type" value="Genomic_DNA"/>
</dbReference>
<keyword evidence="1" id="KW-0472">Membrane</keyword>
<dbReference type="Proteomes" id="UP000537260">
    <property type="component" value="Unassembled WGS sequence"/>
</dbReference>
<evidence type="ECO:0000313" key="3">
    <source>
        <dbReference type="Proteomes" id="UP000537260"/>
    </source>
</evidence>
<dbReference type="AlphaFoldDB" id="A0A7Z0ECJ1"/>
<evidence type="ECO:0000256" key="1">
    <source>
        <dbReference type="SAM" id="Phobius"/>
    </source>
</evidence>
<reference evidence="2 3" key="1">
    <citation type="submission" date="2020-07" db="EMBL/GenBank/DDBJ databases">
        <title>Sequencing the genomes of 1000 actinobacteria strains.</title>
        <authorList>
            <person name="Klenk H.-P."/>
        </authorList>
    </citation>
    <scope>NUCLEOTIDE SEQUENCE [LARGE SCALE GENOMIC DNA]</scope>
    <source>
        <strain evidence="2 3">LI1</strain>
    </source>
</reference>
<name>A0A7Z0ECJ1_9MICO</name>
<sequence>MTPHRKLRLTCTATATLAVAVLIITFTRPPAYDGTWLLFGILAFSALAIAVRVHTTNRKASSS</sequence>
<keyword evidence="1" id="KW-0812">Transmembrane</keyword>
<keyword evidence="1" id="KW-1133">Transmembrane helix</keyword>
<feature type="transmembrane region" description="Helical" evidence="1">
    <location>
        <begin position="34"/>
        <end position="53"/>
    </location>
</feature>
<proteinExistence type="predicted"/>
<dbReference type="RefSeq" id="WP_179577966.1">
    <property type="nucleotide sequence ID" value="NZ_JACCFM010000001.1"/>
</dbReference>